<dbReference type="EMBL" id="FUZU01000001">
    <property type="protein sequence ID" value="SKC54973.1"/>
    <property type="molecule type" value="Genomic_DNA"/>
</dbReference>
<name>A0A1T5JU70_9BACT</name>
<organism evidence="5 6">
    <name type="scientific">Ohtaekwangia koreensis</name>
    <dbReference type="NCBI Taxonomy" id="688867"/>
    <lineage>
        <taxon>Bacteria</taxon>
        <taxon>Pseudomonadati</taxon>
        <taxon>Bacteroidota</taxon>
        <taxon>Cytophagia</taxon>
        <taxon>Cytophagales</taxon>
        <taxon>Fulvivirgaceae</taxon>
        <taxon>Ohtaekwangia</taxon>
    </lineage>
</organism>
<proteinExistence type="predicted"/>
<dbReference type="PANTHER" id="PTHR43280">
    <property type="entry name" value="ARAC-FAMILY TRANSCRIPTIONAL REGULATOR"/>
    <property type="match status" value="1"/>
</dbReference>
<dbReference type="RefSeq" id="WP_079686024.1">
    <property type="nucleotide sequence ID" value="NZ_FUZU01000001.1"/>
</dbReference>
<reference evidence="5 6" key="1">
    <citation type="submission" date="2017-02" db="EMBL/GenBank/DDBJ databases">
        <authorList>
            <person name="Peterson S.W."/>
        </authorList>
    </citation>
    <scope>NUCLEOTIDE SEQUENCE [LARGE SCALE GENOMIC DNA]</scope>
    <source>
        <strain evidence="5 6">DSM 25262</strain>
    </source>
</reference>
<evidence type="ECO:0000256" key="1">
    <source>
        <dbReference type="ARBA" id="ARBA00023015"/>
    </source>
</evidence>
<keyword evidence="1" id="KW-0805">Transcription regulation</keyword>
<keyword evidence="6" id="KW-1185">Reference proteome</keyword>
<keyword evidence="3" id="KW-0804">Transcription</keyword>
<evidence type="ECO:0000313" key="6">
    <source>
        <dbReference type="Proteomes" id="UP000190961"/>
    </source>
</evidence>
<evidence type="ECO:0000259" key="4">
    <source>
        <dbReference type="PROSITE" id="PS01124"/>
    </source>
</evidence>
<dbReference type="PANTHER" id="PTHR43280:SF32">
    <property type="entry name" value="TRANSCRIPTIONAL REGULATORY PROTEIN"/>
    <property type="match status" value="1"/>
</dbReference>
<dbReference type="Proteomes" id="UP000190961">
    <property type="component" value="Unassembled WGS sequence"/>
</dbReference>
<dbReference type="InterPro" id="IPR009057">
    <property type="entry name" value="Homeodomain-like_sf"/>
</dbReference>
<evidence type="ECO:0000313" key="5">
    <source>
        <dbReference type="EMBL" id="SKC54973.1"/>
    </source>
</evidence>
<dbReference type="SUPFAM" id="SSF46689">
    <property type="entry name" value="Homeodomain-like"/>
    <property type="match status" value="1"/>
</dbReference>
<dbReference type="PRINTS" id="PR00032">
    <property type="entry name" value="HTHARAC"/>
</dbReference>
<evidence type="ECO:0000256" key="2">
    <source>
        <dbReference type="ARBA" id="ARBA00023125"/>
    </source>
</evidence>
<feature type="domain" description="HTH araC/xylS-type" evidence="4">
    <location>
        <begin position="177"/>
        <end position="275"/>
    </location>
</feature>
<dbReference type="GO" id="GO:0043565">
    <property type="term" value="F:sequence-specific DNA binding"/>
    <property type="evidence" value="ECO:0007669"/>
    <property type="project" value="InterPro"/>
</dbReference>
<keyword evidence="2 5" id="KW-0238">DNA-binding</keyword>
<dbReference type="Gene3D" id="1.10.10.60">
    <property type="entry name" value="Homeodomain-like"/>
    <property type="match status" value="1"/>
</dbReference>
<dbReference type="AlphaFoldDB" id="A0A1T5JU70"/>
<dbReference type="GO" id="GO:0003700">
    <property type="term" value="F:DNA-binding transcription factor activity"/>
    <property type="evidence" value="ECO:0007669"/>
    <property type="project" value="InterPro"/>
</dbReference>
<dbReference type="PROSITE" id="PS01124">
    <property type="entry name" value="HTH_ARAC_FAMILY_2"/>
    <property type="match status" value="1"/>
</dbReference>
<evidence type="ECO:0000256" key="3">
    <source>
        <dbReference type="ARBA" id="ARBA00023163"/>
    </source>
</evidence>
<dbReference type="OrthoDB" id="9793451at2"/>
<sequence>MNQFKQFIYKKFGLLNFDAASVSGVNQQEFNPFIKILYLKAGSSIQIDFNRYDLKTDALFFITINQWYEVKKAGKGNNGLIYYNRDFYCVEIHDKEVSCDGILYNNVYDIPVIFLSKENAPVMERVFNELEIELQNNDSAQEEMLRILLKEIIIRSTRIWKESNKADDETQEIEFLRQFSRLVELHFREYHSVSDYAAILNITPKALNKRIHKYGKLTPNEIIKNRIVLEAKRLLVHTEYSVKEIAYNLGYEDPAYFTRLFTKASEASPAEFKKNYYTASGKNVQHK</sequence>
<dbReference type="InterPro" id="IPR018060">
    <property type="entry name" value="HTH_AraC"/>
</dbReference>
<gene>
    <name evidence="5" type="ORF">SAMN05660236_1490</name>
</gene>
<accession>A0A1T5JU70</accession>
<dbReference type="InterPro" id="IPR020449">
    <property type="entry name" value="Tscrpt_reg_AraC-type_HTH"/>
</dbReference>
<protein>
    <submittedName>
        <fullName evidence="5">AraC-type DNA-binding protein</fullName>
    </submittedName>
</protein>
<dbReference type="SMART" id="SM00342">
    <property type="entry name" value="HTH_ARAC"/>
    <property type="match status" value="1"/>
</dbReference>
<dbReference type="Pfam" id="PF12833">
    <property type="entry name" value="HTH_18"/>
    <property type="match status" value="1"/>
</dbReference>
<dbReference type="STRING" id="688867.SAMN05660236_1490"/>